<dbReference type="Proteomes" id="UP000316360">
    <property type="component" value="Unassembled WGS sequence"/>
</dbReference>
<feature type="domain" description="HD" evidence="1">
    <location>
        <begin position="32"/>
        <end position="136"/>
    </location>
</feature>
<dbReference type="AlphaFoldDB" id="A0A523RZ65"/>
<dbReference type="InterPro" id="IPR006674">
    <property type="entry name" value="HD_domain"/>
</dbReference>
<sequence length="213" mass="24011">MFSRNLTKKEIEMIGIIEGFVREKHAQSTAHDYSHVLEVARRAIEIAGRISEPVDPFVLICGALFHDLGRVGVPTGAMHGIRGAAFAEQFLKASWVDKPTGKKILRIITRHTPTSHIPPESIEEKIVYDADTLDRFGWIGILRGIMDKAGSIEDIIEKVIAKRSEDYNLLIFEESKEIGRAAHENSLFFLNELRKALKKRSKEIRELSLPEGP</sequence>
<evidence type="ECO:0000259" key="1">
    <source>
        <dbReference type="PROSITE" id="PS51831"/>
    </source>
</evidence>
<dbReference type="InterPro" id="IPR003607">
    <property type="entry name" value="HD/PDEase_dom"/>
</dbReference>
<comment type="caution">
    <text evidence="2">The sequence shown here is derived from an EMBL/GenBank/DDBJ whole genome shotgun (WGS) entry which is preliminary data.</text>
</comment>
<dbReference type="SMART" id="SM00471">
    <property type="entry name" value="HDc"/>
    <property type="match status" value="1"/>
</dbReference>
<gene>
    <name evidence="2" type="ORF">E3J84_03530</name>
</gene>
<protein>
    <submittedName>
        <fullName evidence="2">HD domain-containing protein</fullName>
    </submittedName>
</protein>
<dbReference type="CDD" id="cd00077">
    <property type="entry name" value="HDc"/>
    <property type="match status" value="1"/>
</dbReference>
<dbReference type="SUPFAM" id="SSF109604">
    <property type="entry name" value="HD-domain/PDEase-like"/>
    <property type="match status" value="1"/>
</dbReference>
<evidence type="ECO:0000313" key="3">
    <source>
        <dbReference type="Proteomes" id="UP000316360"/>
    </source>
</evidence>
<proteinExistence type="predicted"/>
<dbReference type="Pfam" id="PF01966">
    <property type="entry name" value="HD"/>
    <property type="match status" value="1"/>
</dbReference>
<dbReference type="PANTHER" id="PTHR33594">
    <property type="entry name" value="SUPERFAMILY HYDROLASE, PUTATIVE (AFU_ORTHOLOGUE AFUA_1G03035)-RELATED"/>
    <property type="match status" value="1"/>
</dbReference>
<accession>A0A523RZ65</accession>
<dbReference type="PANTHER" id="PTHR33594:SF1">
    <property type="entry name" value="HD_PDEASE DOMAIN-CONTAINING PROTEIN"/>
    <property type="match status" value="1"/>
</dbReference>
<dbReference type="Gene3D" id="1.10.3210.10">
    <property type="entry name" value="Hypothetical protein af1432"/>
    <property type="match status" value="1"/>
</dbReference>
<organism evidence="2 3">
    <name type="scientific">Aerophobetes bacterium</name>
    <dbReference type="NCBI Taxonomy" id="2030807"/>
    <lineage>
        <taxon>Bacteria</taxon>
        <taxon>Candidatus Aerophobota</taxon>
    </lineage>
</organism>
<dbReference type="EMBL" id="SOKJ01000197">
    <property type="protein sequence ID" value="TET10931.1"/>
    <property type="molecule type" value="Genomic_DNA"/>
</dbReference>
<reference evidence="2 3" key="1">
    <citation type="submission" date="2019-03" db="EMBL/GenBank/DDBJ databases">
        <title>Metabolic potential of uncultured bacteria and archaea associated with petroleum seepage in deep-sea sediments.</title>
        <authorList>
            <person name="Dong X."/>
            <person name="Hubert C."/>
        </authorList>
    </citation>
    <scope>NUCLEOTIDE SEQUENCE [LARGE SCALE GENOMIC DNA]</scope>
    <source>
        <strain evidence="2">E44_bin7</strain>
    </source>
</reference>
<dbReference type="PROSITE" id="PS51831">
    <property type="entry name" value="HD"/>
    <property type="match status" value="1"/>
</dbReference>
<name>A0A523RZ65_UNCAE</name>
<evidence type="ECO:0000313" key="2">
    <source>
        <dbReference type="EMBL" id="TET10931.1"/>
    </source>
</evidence>